<feature type="domain" description="PPM-type phosphatase" evidence="1">
    <location>
        <begin position="139"/>
        <end position="425"/>
    </location>
</feature>
<dbReference type="PROSITE" id="PS51746">
    <property type="entry name" value="PPM_2"/>
    <property type="match status" value="1"/>
</dbReference>
<organism evidence="2 3">
    <name type="scientific">Durusdinium trenchii</name>
    <dbReference type="NCBI Taxonomy" id="1381693"/>
    <lineage>
        <taxon>Eukaryota</taxon>
        <taxon>Sar</taxon>
        <taxon>Alveolata</taxon>
        <taxon>Dinophyceae</taxon>
        <taxon>Suessiales</taxon>
        <taxon>Symbiodiniaceae</taxon>
        <taxon>Durusdinium</taxon>
    </lineage>
</organism>
<dbReference type="CDD" id="cd00143">
    <property type="entry name" value="PP2Cc"/>
    <property type="match status" value="1"/>
</dbReference>
<dbReference type="Pfam" id="PF00481">
    <property type="entry name" value="PP2C"/>
    <property type="match status" value="1"/>
</dbReference>
<comment type="caution">
    <text evidence="2">The sequence shown here is derived from an EMBL/GenBank/DDBJ whole genome shotgun (WGS) entry which is preliminary data.</text>
</comment>
<sequence length="425" mass="47142">MSRQNKRRLTESFLRREDTNPDLGILHAASPYSRQFSEPGGDWSRACVQRFSAMSVPPQALAKLHQTHELLKATQMAEGNLLNILEDTNETVIDKVWSTSSWQVMPQMPRWSKEASHAVRSWRVSPPGANRGVMLQRMGIGAVNTKGSKGHGDRSVGQDCCSISLLPSGWTVYCLFDGHGEAGHWPAIRSSKTLPYFLHASASCSTMLKQGKVKAALFHAFEKVQMDLVKQSVEEDFSLQVCGCTAVCLLQHPDYDTVWVANLGDSKAVMISPTTLGVVAETVDHKPSVASERERVERSGMELQTTIHDDGFVEERLFIKDEEFPGLCMTRSLGDLCVKQHGITAEPEIVTWDVKSYPDSYMLLATDGVWDFLSGDEVSEIVLECTSNGGTLEDATAQLLAAAKDRWSDYDESYCDTCHKRIGYV</sequence>
<dbReference type="InterPro" id="IPR001932">
    <property type="entry name" value="PPM-type_phosphatase-like_dom"/>
</dbReference>
<dbReference type="SUPFAM" id="SSF81606">
    <property type="entry name" value="PP2C-like"/>
    <property type="match status" value="1"/>
</dbReference>
<dbReference type="PANTHER" id="PTHR47992">
    <property type="entry name" value="PROTEIN PHOSPHATASE"/>
    <property type="match status" value="1"/>
</dbReference>
<name>A0ABP0S531_9DINO</name>
<dbReference type="Gene3D" id="3.60.40.10">
    <property type="entry name" value="PPM-type phosphatase domain"/>
    <property type="match status" value="1"/>
</dbReference>
<evidence type="ECO:0000313" key="2">
    <source>
        <dbReference type="EMBL" id="CAK9107431.1"/>
    </source>
</evidence>
<gene>
    <name evidence="2" type="ORF">CCMP2556_LOCUS50136</name>
</gene>
<evidence type="ECO:0000313" key="3">
    <source>
        <dbReference type="Proteomes" id="UP001642484"/>
    </source>
</evidence>
<accession>A0ABP0S531</accession>
<dbReference type="Proteomes" id="UP001642484">
    <property type="component" value="Unassembled WGS sequence"/>
</dbReference>
<dbReference type="EMBL" id="CAXAMN010026986">
    <property type="protein sequence ID" value="CAK9107431.1"/>
    <property type="molecule type" value="Genomic_DNA"/>
</dbReference>
<dbReference type="InterPro" id="IPR036457">
    <property type="entry name" value="PPM-type-like_dom_sf"/>
</dbReference>
<reference evidence="2 3" key="1">
    <citation type="submission" date="2024-02" db="EMBL/GenBank/DDBJ databases">
        <authorList>
            <person name="Chen Y."/>
            <person name="Shah S."/>
            <person name="Dougan E. K."/>
            <person name="Thang M."/>
            <person name="Chan C."/>
        </authorList>
    </citation>
    <scope>NUCLEOTIDE SEQUENCE [LARGE SCALE GENOMIC DNA]</scope>
</reference>
<dbReference type="SMART" id="SM00332">
    <property type="entry name" value="PP2Cc"/>
    <property type="match status" value="1"/>
</dbReference>
<proteinExistence type="predicted"/>
<keyword evidence="3" id="KW-1185">Reference proteome</keyword>
<protein>
    <recommendedName>
        <fullName evidence="1">PPM-type phosphatase domain-containing protein</fullName>
    </recommendedName>
</protein>
<dbReference type="InterPro" id="IPR015655">
    <property type="entry name" value="PP2C"/>
</dbReference>
<evidence type="ECO:0000259" key="1">
    <source>
        <dbReference type="PROSITE" id="PS51746"/>
    </source>
</evidence>